<evidence type="ECO:0000313" key="2">
    <source>
        <dbReference type="EMBL" id="GKV00163.1"/>
    </source>
</evidence>
<comment type="caution">
    <text evidence="2">The sequence shown here is derived from an EMBL/GenBank/DDBJ whole genome shotgun (WGS) entry which is preliminary data.</text>
</comment>
<proteinExistence type="predicted"/>
<dbReference type="EMBL" id="BPVZ01000015">
    <property type="protein sequence ID" value="GKV00163.1"/>
    <property type="molecule type" value="Genomic_DNA"/>
</dbReference>
<accession>A0AAV5IPC9</accession>
<dbReference type="PANTHER" id="PTHR35505">
    <property type="entry name" value="OS01G0600300 PROTEIN"/>
    <property type="match status" value="1"/>
</dbReference>
<feature type="compositionally biased region" description="Acidic residues" evidence="1">
    <location>
        <begin position="484"/>
        <end position="494"/>
    </location>
</feature>
<dbReference type="PANTHER" id="PTHR35505:SF1">
    <property type="entry name" value="SNF2 DOMAIN PROTEIN"/>
    <property type="match status" value="1"/>
</dbReference>
<reference evidence="2 3" key="1">
    <citation type="journal article" date="2021" name="Commun. Biol.">
        <title>The genome of Shorea leprosula (Dipterocarpaceae) highlights the ecological relevance of drought in aseasonal tropical rainforests.</title>
        <authorList>
            <person name="Ng K.K.S."/>
            <person name="Kobayashi M.J."/>
            <person name="Fawcett J.A."/>
            <person name="Hatakeyama M."/>
            <person name="Paape T."/>
            <person name="Ng C.H."/>
            <person name="Ang C.C."/>
            <person name="Tnah L.H."/>
            <person name="Lee C.T."/>
            <person name="Nishiyama T."/>
            <person name="Sese J."/>
            <person name="O'Brien M.J."/>
            <person name="Copetti D."/>
            <person name="Mohd Noor M.I."/>
            <person name="Ong R.C."/>
            <person name="Putra M."/>
            <person name="Sireger I.Z."/>
            <person name="Indrioko S."/>
            <person name="Kosugi Y."/>
            <person name="Izuno A."/>
            <person name="Isagi Y."/>
            <person name="Lee S.L."/>
            <person name="Shimizu K.K."/>
        </authorList>
    </citation>
    <scope>NUCLEOTIDE SEQUENCE [LARGE SCALE GENOMIC DNA]</scope>
    <source>
        <strain evidence="2">214</strain>
    </source>
</reference>
<name>A0AAV5IPC9_9ROSI</name>
<dbReference type="AlphaFoldDB" id="A0AAV5IPC9"/>
<keyword evidence="3" id="KW-1185">Reference proteome</keyword>
<evidence type="ECO:0000256" key="1">
    <source>
        <dbReference type="SAM" id="MobiDB-lite"/>
    </source>
</evidence>
<dbReference type="Proteomes" id="UP001054252">
    <property type="component" value="Unassembled WGS sequence"/>
</dbReference>
<evidence type="ECO:0000313" key="3">
    <source>
        <dbReference type="Proteomes" id="UP001054252"/>
    </source>
</evidence>
<gene>
    <name evidence="2" type="ORF">SLEP1_g12903</name>
</gene>
<sequence>MSQMDSNSKPTNNSRELGTYHPLLSESIDRFLVEFRNGATDFSNFTSIFSRLLHNSPDPPLEVVWFYSALTFHADKSTVQDPSQRVCATKGLFQLLSSCSCSCNAVTKAAALAPVVYELCCLLSDEKCSKSEAESLLEGVISYISLCNTQEAEEDYRLSSHFVDLLGVWMVDRIGESNGVRIDYFRAFFPIISEEVRGSIVLGCGVGYLAGVVMCEAFLLRLCLMFEKGLSKMEVEKNAHHCAVQMITGVRSLYLLDVLLKMLLEPVLPVNYLLGPENEVFLREVLYDAVITVEYSFFNPGGRILLSNKQLTNLALMWLCVADSAIQFVRENSNQTKLFSYLTAFSKSCLPSQLLKWVSNQAGMEEAGIRNLSTPASLIKWLLIVQDQGLEIFESDICKIYAKAVVCKPTVEYNIPAVNLAAPGLLKSTPINGVRKREEGSKVEGQKPFKCVKFASHDNSMIEKLFPSVNDGGLSSGSEVDNPVSDEDMQDIGGMEDMEQEILIDTSS</sequence>
<protein>
    <submittedName>
        <fullName evidence="2">Uncharacterized protein</fullName>
    </submittedName>
</protein>
<organism evidence="2 3">
    <name type="scientific">Rubroshorea leprosula</name>
    <dbReference type="NCBI Taxonomy" id="152421"/>
    <lineage>
        <taxon>Eukaryota</taxon>
        <taxon>Viridiplantae</taxon>
        <taxon>Streptophyta</taxon>
        <taxon>Embryophyta</taxon>
        <taxon>Tracheophyta</taxon>
        <taxon>Spermatophyta</taxon>
        <taxon>Magnoliopsida</taxon>
        <taxon>eudicotyledons</taxon>
        <taxon>Gunneridae</taxon>
        <taxon>Pentapetalae</taxon>
        <taxon>rosids</taxon>
        <taxon>malvids</taxon>
        <taxon>Malvales</taxon>
        <taxon>Dipterocarpaceae</taxon>
        <taxon>Rubroshorea</taxon>
    </lineage>
</organism>
<feature type="region of interest" description="Disordered" evidence="1">
    <location>
        <begin position="469"/>
        <end position="494"/>
    </location>
</feature>